<evidence type="ECO:0000313" key="2">
    <source>
        <dbReference type="Proteomes" id="UP000658131"/>
    </source>
</evidence>
<sequence length="134" mass="15341">MPAITAFFGDRFTPRPDRDDGRNESFFDRRALPAAFLYIALVHGTISSAGKGRNFRFKNRAKRAENKILDDREIFPFMGCRTSDASEKISVSPEWFFDTNFFMADSGTWHCRRLSSAKEGPELFFGSPRSAQRD</sequence>
<evidence type="ECO:0000313" key="1">
    <source>
        <dbReference type="EMBL" id="MBC8576136.1"/>
    </source>
</evidence>
<accession>A0ABR7NIA3</accession>
<dbReference type="EMBL" id="JACRTB010000009">
    <property type="protein sequence ID" value="MBC8576136.1"/>
    <property type="molecule type" value="Genomic_DNA"/>
</dbReference>
<gene>
    <name evidence="1" type="ORF">H8717_06915</name>
</gene>
<proteinExistence type="predicted"/>
<name>A0ABR7NIA3_9FIRM</name>
<protein>
    <submittedName>
        <fullName evidence="1">Uncharacterized protein</fullName>
    </submittedName>
</protein>
<comment type="caution">
    <text evidence="1">The sequence shown here is derived from an EMBL/GenBank/DDBJ whole genome shotgun (WGS) entry which is preliminary data.</text>
</comment>
<dbReference type="Proteomes" id="UP000658131">
    <property type="component" value="Unassembled WGS sequence"/>
</dbReference>
<keyword evidence="2" id="KW-1185">Reference proteome</keyword>
<organism evidence="1 2">
    <name type="scientific">Yanshouia hominis</name>
    <dbReference type="NCBI Taxonomy" id="2763673"/>
    <lineage>
        <taxon>Bacteria</taxon>
        <taxon>Bacillati</taxon>
        <taxon>Bacillota</taxon>
        <taxon>Clostridia</taxon>
        <taxon>Eubacteriales</taxon>
        <taxon>Oscillospiraceae</taxon>
        <taxon>Yanshouia</taxon>
    </lineage>
</organism>
<dbReference type="RefSeq" id="WP_262399687.1">
    <property type="nucleotide sequence ID" value="NZ_JACRTB010000009.1"/>
</dbReference>
<reference evidence="1 2" key="1">
    <citation type="submission" date="2020-08" db="EMBL/GenBank/DDBJ databases">
        <title>Genome public.</title>
        <authorList>
            <person name="Liu C."/>
            <person name="Sun Q."/>
        </authorList>
    </citation>
    <scope>NUCLEOTIDE SEQUENCE [LARGE SCALE GENOMIC DNA]</scope>
    <source>
        <strain evidence="1 2">BX1</strain>
    </source>
</reference>